<dbReference type="AlphaFoldDB" id="F5J2A2"/>
<dbReference type="Pfam" id="PF02368">
    <property type="entry name" value="Big_2"/>
    <property type="match status" value="3"/>
</dbReference>
<proteinExistence type="predicted"/>
<dbReference type="Gene3D" id="2.60.40.1080">
    <property type="match status" value="3"/>
</dbReference>
<dbReference type="InterPro" id="IPR008979">
    <property type="entry name" value="Galactose-bd-like_sf"/>
</dbReference>
<reference evidence="2 3" key="1">
    <citation type="submission" date="2011-04" db="EMBL/GenBank/DDBJ databases">
        <title>The Genome Sequence of Dysgonomonas gadei ATCC BAA-286.</title>
        <authorList>
            <consortium name="The Broad Institute Genome Sequencing Platform"/>
            <person name="Earl A."/>
            <person name="Ward D."/>
            <person name="Feldgarden M."/>
            <person name="Gevers D."/>
            <person name="Pudlo N."/>
            <person name="Martens E."/>
            <person name="Allen-Vercoe E."/>
            <person name="Young S.K."/>
            <person name="Zeng Q."/>
            <person name="Gargeya S."/>
            <person name="Fitzgerald M."/>
            <person name="Haas B."/>
            <person name="Abouelleil A."/>
            <person name="Alvarado L."/>
            <person name="Arachchi H.M."/>
            <person name="Berlin A."/>
            <person name="Brown A."/>
            <person name="Chapman S.B."/>
            <person name="Chen Z."/>
            <person name="Dunbar C."/>
            <person name="Freedman E."/>
            <person name="Gearin G."/>
            <person name="Gellesch M."/>
            <person name="Goldberg J."/>
            <person name="Griggs A."/>
            <person name="Gujja S."/>
            <person name="Heiman D."/>
            <person name="Howarth C."/>
            <person name="Larson L."/>
            <person name="Lui A."/>
            <person name="MacDonald P.J.P."/>
            <person name="Mehta T."/>
            <person name="Montmayeur A."/>
            <person name="Murphy C."/>
            <person name="Neiman D."/>
            <person name="Pearson M."/>
            <person name="Priest M."/>
            <person name="Roberts A."/>
            <person name="Saif S."/>
            <person name="Shea T."/>
            <person name="Shenoy N."/>
            <person name="Sisk P."/>
            <person name="Stolte C."/>
            <person name="Sykes S."/>
            <person name="Yandava C."/>
            <person name="Wortman J."/>
            <person name="Nusbaum C."/>
            <person name="Birren B."/>
        </authorList>
    </citation>
    <scope>NUCLEOTIDE SEQUENCE [LARGE SCALE GENOMIC DNA]</scope>
    <source>
        <strain evidence="2 3">ATCC BAA-286</strain>
    </source>
</reference>
<sequence>MKKKFFLNAIFLSLFLFGCSDKENEDEDIGVSSITIENVDSNNAISVKKGTTLQLEVTTNPPVNDAALVYESGYTDVFSVDHNGVVTALKEGEATLTIKSAKDFSVFITATVVVPNVPIESIQINNLANDTIELEANTKYQLKVDVLPENATVKTLNYQSGNSTIFSVSDNGLILGLAKGCATLTVSTTDGSSISQNYIVKVKRAKVNYIGGTDMIVLKGSQVDISAGLSFTPSTASLEGVVFSSSDTNVATIDTNGIVTGISPGEVTITIKATDGSDVSGTCKIAVGDGFTPIDRTNFTVACSSEKESDGGGKNMILNDDYAKYWHSEWGPDAGLPHWLLITMDDNKTISKIKIGRRNSGSVNTDTKVVEIEGSLDGIKYTALGTINFGDNNNHVQDMSIEFYPQVFKYIKLTITESNRPPFANLALFQPYVLE</sequence>
<dbReference type="EMBL" id="ADLV01000039">
    <property type="protein sequence ID" value="EGK00222.1"/>
    <property type="molecule type" value="Genomic_DNA"/>
</dbReference>
<evidence type="ECO:0000313" key="2">
    <source>
        <dbReference type="EMBL" id="EGK00222.1"/>
    </source>
</evidence>
<dbReference type="RefSeq" id="WP_006800894.1">
    <property type="nucleotide sequence ID" value="NZ_GL891988.1"/>
</dbReference>
<dbReference type="Pfam" id="PF00754">
    <property type="entry name" value="F5_F8_type_C"/>
    <property type="match status" value="1"/>
</dbReference>
<dbReference type="eggNOG" id="COG5492">
    <property type="taxonomic scope" value="Bacteria"/>
</dbReference>
<dbReference type="Gene3D" id="2.60.120.260">
    <property type="entry name" value="Galactose-binding domain-like"/>
    <property type="match status" value="1"/>
</dbReference>
<dbReference type="InterPro" id="IPR000421">
    <property type="entry name" value="FA58C"/>
</dbReference>
<feature type="domain" description="F5/8 type C" evidence="1">
    <location>
        <begin position="280"/>
        <end position="413"/>
    </location>
</feature>
<accession>F5J2A2</accession>
<comment type="caution">
    <text evidence="2">The sequence shown here is derived from an EMBL/GenBank/DDBJ whole genome shotgun (WGS) entry which is preliminary data.</text>
</comment>
<dbReference type="SUPFAM" id="SSF49373">
    <property type="entry name" value="Invasin/intimin cell-adhesion fragments"/>
    <property type="match status" value="3"/>
</dbReference>
<dbReference type="OrthoDB" id="831253at2"/>
<dbReference type="STRING" id="742766.HMPREF9455_03361"/>
<evidence type="ECO:0000259" key="1">
    <source>
        <dbReference type="PROSITE" id="PS50022"/>
    </source>
</evidence>
<dbReference type="InterPro" id="IPR003343">
    <property type="entry name" value="Big_2"/>
</dbReference>
<name>F5J2A2_9BACT</name>
<dbReference type="PROSITE" id="PS50022">
    <property type="entry name" value="FA58C_3"/>
    <property type="match status" value="1"/>
</dbReference>
<dbReference type="SUPFAM" id="SSF49785">
    <property type="entry name" value="Galactose-binding domain-like"/>
    <property type="match status" value="1"/>
</dbReference>
<dbReference type="SMART" id="SM00635">
    <property type="entry name" value="BID_2"/>
    <property type="match status" value="3"/>
</dbReference>
<dbReference type="HOGENOM" id="CLU_629677_0_0_10"/>
<dbReference type="PROSITE" id="PS51257">
    <property type="entry name" value="PROKAR_LIPOPROTEIN"/>
    <property type="match status" value="1"/>
</dbReference>
<dbReference type="Proteomes" id="UP000004913">
    <property type="component" value="Unassembled WGS sequence"/>
</dbReference>
<protein>
    <recommendedName>
        <fullName evidence="1">F5/8 type C domain-containing protein</fullName>
    </recommendedName>
</protein>
<gene>
    <name evidence="2" type="ORF">HMPREF9455_03361</name>
</gene>
<organism evidence="2 3">
    <name type="scientific">Dysgonomonas gadei ATCC BAA-286</name>
    <dbReference type="NCBI Taxonomy" id="742766"/>
    <lineage>
        <taxon>Bacteria</taxon>
        <taxon>Pseudomonadati</taxon>
        <taxon>Bacteroidota</taxon>
        <taxon>Bacteroidia</taxon>
        <taxon>Bacteroidales</taxon>
        <taxon>Dysgonomonadaceae</taxon>
        <taxon>Dysgonomonas</taxon>
    </lineage>
</organism>
<dbReference type="InterPro" id="IPR008964">
    <property type="entry name" value="Invasin/intimin_cell_adhesion"/>
</dbReference>
<keyword evidence="3" id="KW-1185">Reference proteome</keyword>
<evidence type="ECO:0000313" key="3">
    <source>
        <dbReference type="Proteomes" id="UP000004913"/>
    </source>
</evidence>